<keyword evidence="3" id="KW-1185">Reference proteome</keyword>
<evidence type="ECO:0000256" key="1">
    <source>
        <dbReference type="SAM" id="MobiDB-lite"/>
    </source>
</evidence>
<protein>
    <submittedName>
        <fullName evidence="2">Uncharacterized protein</fullName>
    </submittedName>
</protein>
<sequence>MPDLTSSVRPLDGTRIATAGPSSLPPVSRWDRAVFVRRTTAG</sequence>
<dbReference type="Proteomes" id="UP000019460">
    <property type="component" value="Unassembled WGS sequence"/>
</dbReference>
<organism evidence="2 3">
    <name type="scientific">Imhoffiella purpurea</name>
    <dbReference type="NCBI Taxonomy" id="1249627"/>
    <lineage>
        <taxon>Bacteria</taxon>
        <taxon>Pseudomonadati</taxon>
        <taxon>Pseudomonadota</taxon>
        <taxon>Gammaproteobacteria</taxon>
        <taxon>Chromatiales</taxon>
        <taxon>Chromatiaceae</taxon>
        <taxon>Imhoffiella</taxon>
    </lineage>
</organism>
<evidence type="ECO:0000313" key="3">
    <source>
        <dbReference type="Proteomes" id="UP000019460"/>
    </source>
</evidence>
<feature type="region of interest" description="Disordered" evidence="1">
    <location>
        <begin position="1"/>
        <end position="23"/>
    </location>
</feature>
<gene>
    <name evidence="2" type="ORF">D779_1806</name>
</gene>
<reference evidence="2 3" key="1">
    <citation type="submission" date="2012-11" db="EMBL/GenBank/DDBJ databases">
        <title>Genome assembly of Thiorhodococcus sp. AK35.</title>
        <authorList>
            <person name="Nupur N."/>
            <person name="Khatri I."/>
            <person name="Subramanian S."/>
            <person name="Pinnaka A."/>
        </authorList>
    </citation>
    <scope>NUCLEOTIDE SEQUENCE [LARGE SCALE GENOMIC DNA]</scope>
    <source>
        <strain evidence="2 3">AK35</strain>
    </source>
</reference>
<proteinExistence type="predicted"/>
<name>W9VBM0_9GAMM</name>
<comment type="caution">
    <text evidence="2">The sequence shown here is derived from an EMBL/GenBank/DDBJ whole genome shotgun (WGS) entry which is preliminary data.</text>
</comment>
<evidence type="ECO:0000313" key="2">
    <source>
        <dbReference type="EMBL" id="EXJ16983.1"/>
    </source>
</evidence>
<dbReference type="STRING" id="1249627.D779_1806"/>
<accession>W9VBM0</accession>
<dbReference type="AlphaFoldDB" id="W9VBM0"/>
<dbReference type="EMBL" id="AONC01000003">
    <property type="protein sequence ID" value="EXJ16983.1"/>
    <property type="molecule type" value="Genomic_DNA"/>
</dbReference>